<evidence type="ECO:0000313" key="2">
    <source>
        <dbReference type="Proteomes" id="UP000240418"/>
    </source>
</evidence>
<proteinExistence type="predicted"/>
<comment type="caution">
    <text evidence="1">The sequence shown here is derived from an EMBL/GenBank/DDBJ whole genome shotgun (WGS) entry which is preliminary data.</text>
</comment>
<dbReference type="AlphaFoldDB" id="A0A2P8F864"/>
<reference evidence="1 2" key="1">
    <citation type="submission" date="2018-03" db="EMBL/GenBank/DDBJ databases">
        <title>Genomic Encyclopedia of Archaeal and Bacterial Type Strains, Phase II (KMG-II): from individual species to whole genera.</title>
        <authorList>
            <person name="Goeker M."/>
        </authorList>
    </citation>
    <scope>NUCLEOTIDE SEQUENCE [LARGE SCALE GENOMIC DNA]</scope>
    <source>
        <strain evidence="1 2">DSM 100673</strain>
    </source>
</reference>
<keyword evidence="2" id="KW-1185">Reference proteome</keyword>
<dbReference type="EMBL" id="PYGJ01000014">
    <property type="protein sequence ID" value="PSL17906.1"/>
    <property type="molecule type" value="Genomic_DNA"/>
</dbReference>
<accession>A0A2P8F864</accession>
<gene>
    <name evidence="1" type="ORF">CLV88_114120</name>
</gene>
<evidence type="ECO:0000313" key="1">
    <source>
        <dbReference type="EMBL" id="PSL17906.1"/>
    </source>
</evidence>
<dbReference type="Proteomes" id="UP000240418">
    <property type="component" value="Unassembled WGS sequence"/>
</dbReference>
<sequence>MTLQAREELMGHIRLGTLPRSRKWREVVDLIATDASVEEIAEAAADASDKDLSRASRDPRFQFVSDLLVRLPLLARAPGFEDALADLGVDGSELASVTGLLAGLDRAIDRNSFDLRSSSDAGELAKVALLESLSVQLHDRLPSLFEPTPQEIRQALASFASGDAFARLSRDFFARLTYRSLDYYLSRELANHTGEDRRFFTDAQRVKFQQALAQHTFEVSRIVEEYAGGWYGKTVWQKQALDRDAIDKFTAYAFKKMRSEFGRRRAVV</sequence>
<organism evidence="1 2">
    <name type="scientific">Shimia abyssi</name>
    <dbReference type="NCBI Taxonomy" id="1662395"/>
    <lineage>
        <taxon>Bacteria</taxon>
        <taxon>Pseudomonadati</taxon>
        <taxon>Pseudomonadota</taxon>
        <taxon>Alphaproteobacteria</taxon>
        <taxon>Rhodobacterales</taxon>
        <taxon>Roseobacteraceae</taxon>
    </lineage>
</organism>
<name>A0A2P8F864_9RHOB</name>
<protein>
    <submittedName>
        <fullName evidence="1">Uncharacterized protein</fullName>
    </submittedName>
</protein>